<dbReference type="GO" id="GO:0016706">
    <property type="term" value="F:2-oxoglutarate-dependent dioxygenase activity"/>
    <property type="evidence" value="ECO:0007669"/>
    <property type="project" value="UniProtKB-ARBA"/>
</dbReference>
<dbReference type="Proteomes" id="UP001239782">
    <property type="component" value="Chromosome"/>
</dbReference>
<proteinExistence type="predicted"/>
<dbReference type="PANTHER" id="PTHR10696">
    <property type="entry name" value="GAMMA-BUTYROBETAINE HYDROXYLASE-RELATED"/>
    <property type="match status" value="1"/>
</dbReference>
<dbReference type="AlphaFoldDB" id="A0AA51RTR8"/>
<keyword evidence="2" id="KW-0560">Oxidoreductase</keyword>
<dbReference type="GO" id="GO:0017000">
    <property type="term" value="P:antibiotic biosynthetic process"/>
    <property type="evidence" value="ECO:0007669"/>
    <property type="project" value="UniProtKB-KW"/>
</dbReference>
<evidence type="ECO:0000313" key="5">
    <source>
        <dbReference type="EMBL" id="WMS87334.1"/>
    </source>
</evidence>
<dbReference type="Pfam" id="PF02668">
    <property type="entry name" value="TauD"/>
    <property type="match status" value="1"/>
</dbReference>
<keyword evidence="6" id="KW-1185">Reference proteome</keyword>
<dbReference type="Gene3D" id="3.60.130.10">
    <property type="entry name" value="Clavaminate synthase-like"/>
    <property type="match status" value="1"/>
</dbReference>
<accession>A0AA51RTR8</accession>
<feature type="domain" description="TauD/TfdA-like" evidence="4">
    <location>
        <begin position="28"/>
        <end position="316"/>
    </location>
</feature>
<evidence type="ECO:0000256" key="3">
    <source>
        <dbReference type="ARBA" id="ARBA00023194"/>
    </source>
</evidence>
<dbReference type="PANTHER" id="PTHR10696:SF56">
    <property type="entry name" value="TAUD_TFDA-LIKE DOMAIN-CONTAINING PROTEIN"/>
    <property type="match status" value="1"/>
</dbReference>
<dbReference type="EMBL" id="CP133548">
    <property type="protein sequence ID" value="WMS87334.1"/>
    <property type="molecule type" value="Genomic_DNA"/>
</dbReference>
<organism evidence="5 6">
    <name type="scientific">Pleionea litopenaei</name>
    <dbReference type="NCBI Taxonomy" id="3070815"/>
    <lineage>
        <taxon>Bacteria</taxon>
        <taxon>Pseudomonadati</taxon>
        <taxon>Pseudomonadota</taxon>
        <taxon>Gammaproteobacteria</taxon>
        <taxon>Oceanospirillales</taxon>
        <taxon>Pleioneaceae</taxon>
        <taxon>Pleionea</taxon>
    </lineage>
</organism>
<reference evidence="5 6" key="1">
    <citation type="submission" date="2023-08" db="EMBL/GenBank/DDBJ databases">
        <title>Pleionea litopenaei sp. nov., isolated from stomach of juvenile Litopenaeus vannamei.</title>
        <authorList>
            <person name="Rho A.M."/>
            <person name="Hwang C.Y."/>
        </authorList>
    </citation>
    <scope>NUCLEOTIDE SEQUENCE [LARGE SCALE GENOMIC DNA]</scope>
    <source>
        <strain evidence="5 6">HL-JVS1</strain>
    </source>
</reference>
<dbReference type="InterPro" id="IPR050411">
    <property type="entry name" value="AlphaKG_dependent_hydroxylases"/>
</dbReference>
<sequence length="321" mass="37164">MTNLKISIDDLEPIGGLPLLFNVDTEGKRTMDWLSENKSQIQDLISKNGALLLRGLKIISSKQFGDALETIFDGKLIEYKYRSTPRTGLRGNVYTATEYPSNEVIAQHNENAYSRSWPNRIGLFCMLPAQEGGETPISDSRLIYERLPEEVRLKFEEKGIMYVRNYSDMDLPWTEVFQTEDRAEVEQYCVDNELQFEWKDNNALRTVQVNPAVAFHPVTNEKIWFNQAHLFHISNIAPEMRDVLIDSLGEENLPRNTFYGDGEPIEEDVLNMIRDLYEKTKIKFQWQKNDLLLLDNMLFTHGRESFVGERRVLAGMACPNR</sequence>
<dbReference type="SUPFAM" id="SSF51197">
    <property type="entry name" value="Clavaminate synthase-like"/>
    <property type="match status" value="1"/>
</dbReference>
<dbReference type="InterPro" id="IPR042098">
    <property type="entry name" value="TauD-like_sf"/>
</dbReference>
<evidence type="ECO:0000256" key="2">
    <source>
        <dbReference type="ARBA" id="ARBA00023002"/>
    </source>
</evidence>
<dbReference type="RefSeq" id="WP_309202475.1">
    <property type="nucleotide sequence ID" value="NZ_CP133548.1"/>
</dbReference>
<dbReference type="KEGG" id="plei:Q9312_00040"/>
<keyword evidence="3" id="KW-0045">Antibiotic biosynthesis</keyword>
<evidence type="ECO:0000313" key="6">
    <source>
        <dbReference type="Proteomes" id="UP001239782"/>
    </source>
</evidence>
<gene>
    <name evidence="5" type="ORF">Q9312_00040</name>
</gene>
<keyword evidence="5" id="KW-0223">Dioxygenase</keyword>
<evidence type="ECO:0000256" key="1">
    <source>
        <dbReference type="ARBA" id="ARBA00001954"/>
    </source>
</evidence>
<comment type="cofactor">
    <cofactor evidence="1">
        <name>Fe(2+)</name>
        <dbReference type="ChEBI" id="CHEBI:29033"/>
    </cofactor>
</comment>
<dbReference type="InterPro" id="IPR003819">
    <property type="entry name" value="TauD/TfdA-like"/>
</dbReference>
<evidence type="ECO:0000259" key="4">
    <source>
        <dbReference type="Pfam" id="PF02668"/>
    </source>
</evidence>
<name>A0AA51RTR8_9GAMM</name>
<protein>
    <submittedName>
        <fullName evidence="5">TauD/TfdA family dioxygenase</fullName>
    </submittedName>
</protein>